<name>A0A2B0BFZ4_BACCE</name>
<dbReference type="Pfam" id="PF26349">
    <property type="entry name" value="YoqH"/>
    <property type="match status" value="1"/>
</dbReference>
<dbReference type="Proteomes" id="UP000224076">
    <property type="component" value="Unassembled WGS sequence"/>
</dbReference>
<feature type="chain" id="PRO_5013332823" description="Protein YoqH" evidence="1">
    <location>
        <begin position="24"/>
        <end position="152"/>
    </location>
</feature>
<dbReference type="RefSeq" id="WP_098500824.1">
    <property type="nucleotide sequence ID" value="NZ_NUXC01000034.1"/>
</dbReference>
<organism evidence="2 3">
    <name type="scientific">Bacillus cereus</name>
    <dbReference type="NCBI Taxonomy" id="1396"/>
    <lineage>
        <taxon>Bacteria</taxon>
        <taxon>Bacillati</taxon>
        <taxon>Bacillota</taxon>
        <taxon>Bacilli</taxon>
        <taxon>Bacillales</taxon>
        <taxon>Bacillaceae</taxon>
        <taxon>Bacillus</taxon>
        <taxon>Bacillus cereus group</taxon>
    </lineage>
</organism>
<accession>A0A2B0BFZ4</accession>
<evidence type="ECO:0008006" key="4">
    <source>
        <dbReference type="Google" id="ProtNLM"/>
    </source>
</evidence>
<evidence type="ECO:0000313" key="2">
    <source>
        <dbReference type="EMBL" id="PFU38833.1"/>
    </source>
</evidence>
<dbReference type="EMBL" id="NVDG01000046">
    <property type="protein sequence ID" value="PFU38833.1"/>
    <property type="molecule type" value="Genomic_DNA"/>
</dbReference>
<sequence>MRQFIVALVICMNIVVNPYEAQASTSASLPCSVILNPLNKADKNAKGVALVYKVKLTASFPRTNISILGVHLPDPNTLGNYDTYEGFAFIPEKISWRFKLYPSEEDDGPTWAGRIDIITAEMKGVQIQVRPSNSKTEKLGLPVLTNSIKACK</sequence>
<reference evidence="2 3" key="1">
    <citation type="submission" date="2017-09" db="EMBL/GenBank/DDBJ databases">
        <title>Large-scale bioinformatics analysis of Bacillus genomes uncovers conserved roles of natural products in bacterial physiology.</title>
        <authorList>
            <consortium name="Agbiome Team Llc"/>
            <person name="Bleich R.M."/>
            <person name="Grubbs K.J."/>
            <person name="Santa Maria K.C."/>
            <person name="Allen S.E."/>
            <person name="Farag S."/>
            <person name="Shank E.A."/>
            <person name="Bowers A."/>
        </authorList>
    </citation>
    <scope>NUCLEOTIDE SEQUENCE [LARGE SCALE GENOMIC DNA]</scope>
    <source>
        <strain evidence="2 3">AFS061806</strain>
    </source>
</reference>
<evidence type="ECO:0000256" key="1">
    <source>
        <dbReference type="SAM" id="SignalP"/>
    </source>
</evidence>
<dbReference type="AlphaFoldDB" id="A0A2B0BFZ4"/>
<feature type="signal peptide" evidence="1">
    <location>
        <begin position="1"/>
        <end position="23"/>
    </location>
</feature>
<gene>
    <name evidence="2" type="ORF">COK86_25210</name>
</gene>
<protein>
    <recommendedName>
        <fullName evidence="4">Protein YoqH</fullName>
    </recommendedName>
</protein>
<dbReference type="InterPro" id="IPR058968">
    <property type="entry name" value="YoqH-like"/>
</dbReference>
<proteinExistence type="predicted"/>
<keyword evidence="1" id="KW-0732">Signal</keyword>
<comment type="caution">
    <text evidence="2">The sequence shown here is derived from an EMBL/GenBank/DDBJ whole genome shotgun (WGS) entry which is preliminary data.</text>
</comment>
<evidence type="ECO:0000313" key="3">
    <source>
        <dbReference type="Proteomes" id="UP000224076"/>
    </source>
</evidence>